<evidence type="ECO:0000313" key="2">
    <source>
        <dbReference type="EMBL" id="QDS88076.1"/>
    </source>
</evidence>
<evidence type="ECO:0000313" key="3">
    <source>
        <dbReference type="Proteomes" id="UP000319557"/>
    </source>
</evidence>
<feature type="transmembrane region" description="Helical" evidence="1">
    <location>
        <begin position="110"/>
        <end position="128"/>
    </location>
</feature>
<sequence>MNYSVKCECGNLLIVRSSDAGSRRPCTCGNEVAVPPLSVLRQSPHIEAETDTPEKQTSHPLLFFGIALVGVFIVGFLSPPALMPLGWLMIFAGRVWFSMQILAEMALPNALLVFFVPFMPTVFLFKRFDIAWRPFLFGVFGIVVMLIGAAASAQ</sequence>
<proteinExistence type="predicted"/>
<dbReference type="KEGG" id="ruv:EC9_22620"/>
<evidence type="ECO:0000256" key="1">
    <source>
        <dbReference type="SAM" id="Phobius"/>
    </source>
</evidence>
<dbReference type="AlphaFoldDB" id="A0A517LZM9"/>
<feature type="transmembrane region" description="Helical" evidence="1">
    <location>
        <begin position="61"/>
        <end position="79"/>
    </location>
</feature>
<dbReference type="Proteomes" id="UP000319557">
    <property type="component" value="Chromosome"/>
</dbReference>
<gene>
    <name evidence="2" type="ORF">EC9_22620</name>
</gene>
<accession>A0A517LZM9</accession>
<keyword evidence="1" id="KW-1133">Transmembrane helix</keyword>
<name>A0A517LZM9_9BACT</name>
<keyword evidence="1" id="KW-0472">Membrane</keyword>
<keyword evidence="3" id="KW-1185">Reference proteome</keyword>
<protein>
    <submittedName>
        <fullName evidence="2">Uncharacterized protein</fullName>
    </submittedName>
</protein>
<dbReference type="EMBL" id="CP036261">
    <property type="protein sequence ID" value="QDS88076.1"/>
    <property type="molecule type" value="Genomic_DNA"/>
</dbReference>
<keyword evidence="1" id="KW-0812">Transmembrane</keyword>
<reference evidence="2 3" key="1">
    <citation type="submission" date="2019-02" db="EMBL/GenBank/DDBJ databases">
        <title>Deep-cultivation of Planctomycetes and their phenomic and genomic characterization uncovers novel biology.</title>
        <authorList>
            <person name="Wiegand S."/>
            <person name="Jogler M."/>
            <person name="Boedeker C."/>
            <person name="Pinto D."/>
            <person name="Vollmers J."/>
            <person name="Rivas-Marin E."/>
            <person name="Kohn T."/>
            <person name="Peeters S.H."/>
            <person name="Heuer A."/>
            <person name="Rast P."/>
            <person name="Oberbeckmann S."/>
            <person name="Bunk B."/>
            <person name="Jeske O."/>
            <person name="Meyerdierks A."/>
            <person name="Storesund J.E."/>
            <person name="Kallscheuer N."/>
            <person name="Luecker S."/>
            <person name="Lage O.M."/>
            <person name="Pohl T."/>
            <person name="Merkel B.J."/>
            <person name="Hornburger P."/>
            <person name="Mueller R.-W."/>
            <person name="Bruemmer F."/>
            <person name="Labrenz M."/>
            <person name="Spormann A.M."/>
            <person name="Op den Camp H."/>
            <person name="Overmann J."/>
            <person name="Amann R."/>
            <person name="Jetten M.S.M."/>
            <person name="Mascher T."/>
            <person name="Medema M.H."/>
            <person name="Devos D.P."/>
            <person name="Kaster A.-K."/>
            <person name="Ovreas L."/>
            <person name="Rohde M."/>
            <person name="Galperin M.Y."/>
            <person name="Jogler C."/>
        </authorList>
    </citation>
    <scope>NUCLEOTIDE SEQUENCE [LARGE SCALE GENOMIC DNA]</scope>
    <source>
        <strain evidence="2 3">EC9</strain>
    </source>
</reference>
<dbReference type="RefSeq" id="WP_145344979.1">
    <property type="nucleotide sequence ID" value="NZ_CP036261.1"/>
</dbReference>
<dbReference type="OrthoDB" id="284237at2"/>
<organism evidence="2 3">
    <name type="scientific">Rosistilla ulvae</name>
    <dbReference type="NCBI Taxonomy" id="1930277"/>
    <lineage>
        <taxon>Bacteria</taxon>
        <taxon>Pseudomonadati</taxon>
        <taxon>Planctomycetota</taxon>
        <taxon>Planctomycetia</taxon>
        <taxon>Pirellulales</taxon>
        <taxon>Pirellulaceae</taxon>
        <taxon>Rosistilla</taxon>
    </lineage>
</organism>
<feature type="transmembrane region" description="Helical" evidence="1">
    <location>
        <begin position="134"/>
        <end position="153"/>
    </location>
</feature>